<dbReference type="InterPro" id="IPR005727">
    <property type="entry name" value="Ribosomal_uL22_bac/chlpt-type"/>
</dbReference>
<dbReference type="GO" id="GO:0019843">
    <property type="term" value="F:rRNA binding"/>
    <property type="evidence" value="ECO:0007669"/>
    <property type="project" value="UniProtKB-UniRule"/>
</dbReference>
<dbReference type="GO" id="GO:0006412">
    <property type="term" value="P:translation"/>
    <property type="evidence" value="ECO:0007669"/>
    <property type="project" value="UniProtKB-UniRule"/>
</dbReference>
<dbReference type="Proteomes" id="UP000242972">
    <property type="component" value="Unassembled WGS sequence"/>
</dbReference>
<dbReference type="InterPro" id="IPR036394">
    <property type="entry name" value="Ribosomal_uL22_sf"/>
</dbReference>
<reference evidence="14 15" key="1">
    <citation type="journal article" date="2014" name="BMC Genomics">
        <title>Comparison of environmental and isolate Sulfobacillus genomes reveals diverse carbon, sulfur, nitrogen, and hydrogen metabolisms.</title>
        <authorList>
            <person name="Justice N.B."/>
            <person name="Norman A."/>
            <person name="Brown C.T."/>
            <person name="Singh A."/>
            <person name="Thomas B.C."/>
            <person name="Banfield J.F."/>
        </authorList>
    </citation>
    <scope>NUCLEOTIDE SEQUENCE [LARGE SCALE GENOMIC DNA]</scope>
    <source>
        <strain evidence="14">AMDSBA4</strain>
    </source>
</reference>
<dbReference type="EMBL" id="PXYW01000087">
    <property type="protein sequence ID" value="PSR29632.1"/>
    <property type="molecule type" value="Genomic_DNA"/>
</dbReference>
<evidence type="ECO:0000256" key="1">
    <source>
        <dbReference type="ARBA" id="ARBA00003478"/>
    </source>
</evidence>
<comment type="function">
    <text evidence="10 13">This protein binds specifically to 23S rRNA; its binding is stimulated by other ribosomal proteins, e.g., L4, L17, and L20. It is important during the early stages of 50S assembly. It makes multiple contacts with different domains of the 23S rRNA in the assembled 50S subunit and ribosome.</text>
</comment>
<evidence type="ECO:0000256" key="2">
    <source>
        <dbReference type="ARBA" id="ARBA00009451"/>
    </source>
</evidence>
<comment type="caution">
    <text evidence="14">The sequence shown here is derived from an EMBL/GenBank/DDBJ whole genome shotgun (WGS) entry which is preliminary data.</text>
</comment>
<evidence type="ECO:0000313" key="14">
    <source>
        <dbReference type="EMBL" id="PSR29632.1"/>
    </source>
</evidence>
<dbReference type="CDD" id="cd00336">
    <property type="entry name" value="Ribosomal_L22"/>
    <property type="match status" value="1"/>
</dbReference>
<dbReference type="InterPro" id="IPR047867">
    <property type="entry name" value="Ribosomal_uL22_bac/org-type"/>
</dbReference>
<dbReference type="InterPro" id="IPR018260">
    <property type="entry name" value="Ribosomal_uL22_CS"/>
</dbReference>
<organism evidence="14 15">
    <name type="scientific">Sulfobacillus benefaciens</name>
    <dbReference type="NCBI Taxonomy" id="453960"/>
    <lineage>
        <taxon>Bacteria</taxon>
        <taxon>Bacillati</taxon>
        <taxon>Bacillota</taxon>
        <taxon>Clostridia</taxon>
        <taxon>Eubacteriales</taxon>
        <taxon>Clostridiales Family XVII. Incertae Sedis</taxon>
        <taxon>Sulfobacillus</taxon>
    </lineage>
</organism>
<evidence type="ECO:0000256" key="6">
    <source>
        <dbReference type="ARBA" id="ARBA00022980"/>
    </source>
</evidence>
<dbReference type="Gene3D" id="3.90.470.10">
    <property type="entry name" value="Ribosomal protein L22/L17"/>
    <property type="match status" value="1"/>
</dbReference>
<evidence type="ECO:0000256" key="7">
    <source>
        <dbReference type="ARBA" id="ARBA00023274"/>
    </source>
</evidence>
<comment type="function">
    <text evidence="1 10">The globular domain of the protein is located near the polypeptide exit tunnel on the outside of the subunit, while an extended beta-hairpin is found that lines the wall of the exit tunnel in the center of the 70S ribosome.</text>
</comment>
<evidence type="ECO:0000256" key="10">
    <source>
        <dbReference type="HAMAP-Rule" id="MF_01331"/>
    </source>
</evidence>
<evidence type="ECO:0000256" key="4">
    <source>
        <dbReference type="ARBA" id="ARBA00022730"/>
    </source>
</evidence>
<accession>A0A2T2X568</accession>
<evidence type="ECO:0000256" key="11">
    <source>
        <dbReference type="RuleBase" id="RU004005"/>
    </source>
</evidence>
<dbReference type="Pfam" id="PF00237">
    <property type="entry name" value="Ribosomal_L22"/>
    <property type="match status" value="1"/>
</dbReference>
<name>A0A2T2X568_9FIRM</name>
<evidence type="ECO:0000256" key="5">
    <source>
        <dbReference type="ARBA" id="ARBA00022884"/>
    </source>
</evidence>
<dbReference type="PROSITE" id="PS00464">
    <property type="entry name" value="RIBOSOMAL_L22"/>
    <property type="match status" value="1"/>
</dbReference>
<protein>
    <recommendedName>
        <fullName evidence="9 10">Large ribosomal subunit protein uL22</fullName>
    </recommendedName>
</protein>
<evidence type="ECO:0000256" key="12">
    <source>
        <dbReference type="RuleBase" id="RU004006"/>
    </source>
</evidence>
<dbReference type="GO" id="GO:0003735">
    <property type="term" value="F:structural constituent of ribosome"/>
    <property type="evidence" value="ECO:0007669"/>
    <property type="project" value="InterPro"/>
</dbReference>
<dbReference type="GO" id="GO:0022625">
    <property type="term" value="C:cytosolic large ribosomal subunit"/>
    <property type="evidence" value="ECO:0007669"/>
    <property type="project" value="TreeGrafter"/>
</dbReference>
<keyword evidence="4 10" id="KW-0699">rRNA-binding</keyword>
<comment type="function">
    <text evidence="8">This protein binds specifically to 23S rRNA; its binding is stimulated by other ribosomal proteins, e.g. L4, L17, and L20. It is important during the early stages of 50S assembly. It makes multiple contacts with different domains of the 23S rRNA in the assembled 50S subunit and ribosome.</text>
</comment>
<evidence type="ECO:0000256" key="13">
    <source>
        <dbReference type="RuleBase" id="RU004008"/>
    </source>
</evidence>
<evidence type="ECO:0000256" key="9">
    <source>
        <dbReference type="ARBA" id="ARBA00035207"/>
    </source>
</evidence>
<dbReference type="NCBIfam" id="TIGR01044">
    <property type="entry name" value="rplV_bact"/>
    <property type="match status" value="1"/>
</dbReference>
<keyword evidence="7 10" id="KW-0687">Ribonucleoprotein</keyword>
<dbReference type="AlphaFoldDB" id="A0A2T2X568"/>
<evidence type="ECO:0000256" key="3">
    <source>
        <dbReference type="ARBA" id="ARBA00011838"/>
    </source>
</evidence>
<sequence>MVAVDIEREDLPEARAYVRNVRIAPQKVRVVVDLVRGKNIRDALAILNHTPKRASLVVTKLIKSAAANAEHNHDLDSRDLYVHAIWVDGGPTLKRIHPRSRGQAFPILKRSSHISVVLRPRHRG</sequence>
<proteinExistence type="inferred from homology"/>
<dbReference type="PANTHER" id="PTHR13501:SF8">
    <property type="entry name" value="LARGE RIBOSOMAL SUBUNIT PROTEIN UL22M"/>
    <property type="match status" value="1"/>
</dbReference>
<comment type="subunit">
    <text evidence="3 10 12">Part of the 50S ribosomal subunit.</text>
</comment>
<dbReference type="PANTHER" id="PTHR13501">
    <property type="entry name" value="CHLOROPLAST 50S RIBOSOMAL PROTEIN L22-RELATED"/>
    <property type="match status" value="1"/>
</dbReference>
<keyword evidence="5 10" id="KW-0694">RNA-binding</keyword>
<dbReference type="SUPFAM" id="SSF54843">
    <property type="entry name" value="Ribosomal protein L22"/>
    <property type="match status" value="1"/>
</dbReference>
<dbReference type="InterPro" id="IPR001063">
    <property type="entry name" value="Ribosomal_uL22"/>
</dbReference>
<keyword evidence="6 10" id="KW-0689">Ribosomal protein</keyword>
<evidence type="ECO:0000313" key="15">
    <source>
        <dbReference type="Proteomes" id="UP000242972"/>
    </source>
</evidence>
<comment type="similarity">
    <text evidence="2 10 11">Belongs to the universal ribosomal protein uL22 family.</text>
</comment>
<dbReference type="HAMAP" id="MF_01331_B">
    <property type="entry name" value="Ribosomal_uL22_B"/>
    <property type="match status" value="1"/>
</dbReference>
<evidence type="ECO:0000256" key="8">
    <source>
        <dbReference type="ARBA" id="ARBA00025084"/>
    </source>
</evidence>
<gene>
    <name evidence="10" type="primary">rplV</name>
    <name evidence="14" type="ORF">C7B46_18420</name>
</gene>